<reference evidence="1 2" key="1">
    <citation type="journal article" date="2019" name="Sci. Rep.">
        <title>Orb-weaving spider Araneus ventricosus genome elucidates the spidroin gene catalogue.</title>
        <authorList>
            <person name="Kono N."/>
            <person name="Nakamura H."/>
            <person name="Ohtoshi R."/>
            <person name="Moran D.A.P."/>
            <person name="Shinohara A."/>
            <person name="Yoshida Y."/>
            <person name="Fujiwara M."/>
            <person name="Mori M."/>
            <person name="Tomita M."/>
            <person name="Arakawa K."/>
        </authorList>
    </citation>
    <scope>NUCLEOTIDE SEQUENCE [LARGE SCALE GENOMIC DNA]</scope>
</reference>
<protein>
    <submittedName>
        <fullName evidence="1">Uncharacterized protein</fullName>
    </submittedName>
</protein>
<proteinExistence type="predicted"/>
<dbReference type="AlphaFoldDB" id="A0A4Y2L699"/>
<evidence type="ECO:0000313" key="1">
    <source>
        <dbReference type="EMBL" id="GBN10205.1"/>
    </source>
</evidence>
<comment type="caution">
    <text evidence="1">The sequence shown here is derived from an EMBL/GenBank/DDBJ whole genome shotgun (WGS) entry which is preliminary data.</text>
</comment>
<dbReference type="EMBL" id="BGPR01005440">
    <property type="protein sequence ID" value="GBN10205.1"/>
    <property type="molecule type" value="Genomic_DNA"/>
</dbReference>
<sequence>MIHQSTGFTDTEHCLCSVAATAIHRRPRVSESHQVSDLVRLCTEMGVASQTVKACAQYFYSKSSHGLMHVCLPRASLLPAAVLHPPVLPSGRSAVFQYREDWLLARRFPYFAVCRPAYG</sequence>
<dbReference type="Proteomes" id="UP000499080">
    <property type="component" value="Unassembled WGS sequence"/>
</dbReference>
<accession>A0A4Y2L699</accession>
<keyword evidence="2" id="KW-1185">Reference proteome</keyword>
<evidence type="ECO:0000313" key="2">
    <source>
        <dbReference type="Proteomes" id="UP000499080"/>
    </source>
</evidence>
<gene>
    <name evidence="1" type="ORF">AVEN_200665_1</name>
</gene>
<name>A0A4Y2L699_ARAVE</name>
<organism evidence="1 2">
    <name type="scientific">Araneus ventricosus</name>
    <name type="common">Orbweaver spider</name>
    <name type="synonym">Epeira ventricosa</name>
    <dbReference type="NCBI Taxonomy" id="182803"/>
    <lineage>
        <taxon>Eukaryota</taxon>
        <taxon>Metazoa</taxon>
        <taxon>Ecdysozoa</taxon>
        <taxon>Arthropoda</taxon>
        <taxon>Chelicerata</taxon>
        <taxon>Arachnida</taxon>
        <taxon>Araneae</taxon>
        <taxon>Araneomorphae</taxon>
        <taxon>Entelegynae</taxon>
        <taxon>Araneoidea</taxon>
        <taxon>Araneidae</taxon>
        <taxon>Araneus</taxon>
    </lineage>
</organism>
<dbReference type="OrthoDB" id="6416862at2759"/>